<dbReference type="InterPro" id="IPR017846">
    <property type="entry name" value="Nict_dMeBzImd_PRibTrfase_bact"/>
</dbReference>
<comment type="function">
    <text evidence="10">Catalyzes the synthesis of alpha-ribazole-5'-phosphate from nicotinate mononucleotide (NAMN) and 5,6-dimethylbenzimidazole (DMB).</text>
</comment>
<evidence type="ECO:0000313" key="11">
    <source>
        <dbReference type="EMBL" id="RLE06872.1"/>
    </source>
</evidence>
<dbReference type="UniPathway" id="UPA00061">
    <property type="reaction ID" value="UER00516"/>
</dbReference>
<dbReference type="CDD" id="cd02439">
    <property type="entry name" value="DMB-PRT_CobT"/>
    <property type="match status" value="1"/>
</dbReference>
<organism evidence="11 12">
    <name type="scientific">Aerophobetes bacterium</name>
    <dbReference type="NCBI Taxonomy" id="2030807"/>
    <lineage>
        <taxon>Bacteria</taxon>
        <taxon>Candidatus Aerophobota</taxon>
    </lineage>
</organism>
<accession>A0A662D291</accession>
<name>A0A662D291_UNCAE</name>
<evidence type="ECO:0000313" key="12">
    <source>
        <dbReference type="Proteomes" id="UP000277457"/>
    </source>
</evidence>
<dbReference type="InterPro" id="IPR023195">
    <property type="entry name" value="Nict_dMeBzImd_PRibTrfase_N"/>
</dbReference>
<gene>
    <name evidence="10 11" type="primary">cobT</name>
    <name evidence="11" type="ORF">DRZ78_03945</name>
</gene>
<dbReference type="HAMAP" id="MF_00230">
    <property type="entry name" value="CobT"/>
    <property type="match status" value="1"/>
</dbReference>
<keyword evidence="5 10" id="KW-0169">Cobalamin biosynthesis</keyword>
<evidence type="ECO:0000256" key="8">
    <source>
        <dbReference type="ARBA" id="ARBA00030686"/>
    </source>
</evidence>
<dbReference type="Pfam" id="PF02277">
    <property type="entry name" value="DBI_PRT"/>
    <property type="match status" value="1"/>
</dbReference>
<evidence type="ECO:0000256" key="6">
    <source>
        <dbReference type="ARBA" id="ARBA00022676"/>
    </source>
</evidence>
<reference evidence="11 12" key="1">
    <citation type="submission" date="2018-06" db="EMBL/GenBank/DDBJ databases">
        <title>Extensive metabolic versatility and redundancy in microbially diverse, dynamic hydrothermal sediments.</title>
        <authorList>
            <person name="Dombrowski N."/>
            <person name="Teske A."/>
            <person name="Baker B.J."/>
        </authorList>
    </citation>
    <scope>NUCLEOTIDE SEQUENCE [LARGE SCALE GENOMIC DNA]</scope>
    <source>
        <strain evidence="11">B7_G13</strain>
    </source>
</reference>
<dbReference type="NCBIfam" id="NF000996">
    <property type="entry name" value="PRK00105.1"/>
    <property type="match status" value="1"/>
</dbReference>
<evidence type="ECO:0000256" key="10">
    <source>
        <dbReference type="HAMAP-Rule" id="MF_00230"/>
    </source>
</evidence>
<keyword evidence="7 10" id="KW-0808">Transferase</keyword>
<keyword evidence="6 10" id="KW-0328">Glycosyltransferase</keyword>
<dbReference type="Gene3D" id="3.40.50.10210">
    <property type="match status" value="1"/>
</dbReference>
<dbReference type="SUPFAM" id="SSF52733">
    <property type="entry name" value="Nicotinate mononucleotide:5,6-dimethylbenzimidazole phosphoribosyltransferase (CobT)"/>
    <property type="match status" value="1"/>
</dbReference>
<dbReference type="EMBL" id="QMPY01000141">
    <property type="protein sequence ID" value="RLE06872.1"/>
    <property type="molecule type" value="Genomic_DNA"/>
</dbReference>
<dbReference type="AlphaFoldDB" id="A0A662D291"/>
<evidence type="ECO:0000256" key="3">
    <source>
        <dbReference type="ARBA" id="ARBA00011991"/>
    </source>
</evidence>
<comment type="pathway">
    <text evidence="1 10">Nucleoside biosynthesis; alpha-ribazole biosynthesis; alpha-ribazole from 5,6-dimethylbenzimidazole: step 1/2.</text>
</comment>
<dbReference type="FunFam" id="3.40.50.10210:FF:000001">
    <property type="entry name" value="Nicotinate-nucleotide--dimethylbenzimidazole phosphoribosyltransferase"/>
    <property type="match status" value="1"/>
</dbReference>
<sequence length="353" mass="37852">METLKRTLEEIKPIDTQLMEEAQERLNNLTKPKGSLGRLEELARRIVGITKRKSPSLNKKVIFTIASDHGVTEEKVSLFPQEVTAQMVENFLRGGAAINVLARGVGAKVIVVDMGVARDLTPRPNLVIKKVGYGTENIAKGPAMSREEAIEAVEAGIDVFEEELKRQGIDIIGIGDMGIGNTTPSSAIVSCITGSRVEDVTGRGTGMDDEGVRNKIRVIKRALRINRPDPEDPLDVLAKVGGYEIGGLAGCILAAAKHRVPVVIDGFISTAGALIATKLSSLTKDYLIAAHRSAEKGHQIALEHLGQIPLLDLNMRLGEGTGAALGIVLAELSVKILTEMATFEEAEISREEG</sequence>
<dbReference type="NCBIfam" id="TIGR03160">
    <property type="entry name" value="cobT_DBIPRT"/>
    <property type="match status" value="1"/>
</dbReference>
<evidence type="ECO:0000256" key="2">
    <source>
        <dbReference type="ARBA" id="ARBA00007110"/>
    </source>
</evidence>
<comment type="similarity">
    <text evidence="2 10">Belongs to the CobT family.</text>
</comment>
<dbReference type="InterPro" id="IPR036087">
    <property type="entry name" value="Nict_dMeBzImd_PRibTrfase_sf"/>
</dbReference>
<evidence type="ECO:0000256" key="4">
    <source>
        <dbReference type="ARBA" id="ARBA00015486"/>
    </source>
</evidence>
<protein>
    <recommendedName>
        <fullName evidence="4 10">Nicotinate-nucleotide--dimethylbenzimidazole phosphoribosyltransferase</fullName>
        <shortName evidence="10">NN:DBI PRT</shortName>
        <ecNumber evidence="3 10">2.4.2.21</ecNumber>
    </recommendedName>
    <alternativeName>
        <fullName evidence="8 10">N(1)-alpha-phosphoribosyltransferase</fullName>
    </alternativeName>
</protein>
<dbReference type="Gene3D" id="1.10.1610.10">
    <property type="match status" value="1"/>
</dbReference>
<proteinExistence type="inferred from homology"/>
<dbReference type="GO" id="GO:0009236">
    <property type="term" value="P:cobalamin biosynthetic process"/>
    <property type="evidence" value="ECO:0007669"/>
    <property type="project" value="UniProtKB-UniRule"/>
</dbReference>
<feature type="active site" description="Proton acceptor" evidence="10">
    <location>
        <position position="319"/>
    </location>
</feature>
<evidence type="ECO:0000256" key="5">
    <source>
        <dbReference type="ARBA" id="ARBA00022573"/>
    </source>
</evidence>
<dbReference type="InterPro" id="IPR003200">
    <property type="entry name" value="Nict_dMeBzImd_PRibTrfase"/>
</dbReference>
<evidence type="ECO:0000256" key="7">
    <source>
        <dbReference type="ARBA" id="ARBA00022679"/>
    </source>
</evidence>
<evidence type="ECO:0000256" key="1">
    <source>
        <dbReference type="ARBA" id="ARBA00005049"/>
    </source>
</evidence>
<evidence type="ECO:0000256" key="9">
    <source>
        <dbReference type="ARBA" id="ARBA00047340"/>
    </source>
</evidence>
<comment type="caution">
    <text evidence="11">The sequence shown here is derived from an EMBL/GenBank/DDBJ whole genome shotgun (WGS) entry which is preliminary data.</text>
</comment>
<dbReference type="PANTHER" id="PTHR43463">
    <property type="entry name" value="NICOTINATE-NUCLEOTIDE--DIMETHYLBENZIMIDAZOLE PHOSPHORIBOSYLTRANSFERASE"/>
    <property type="match status" value="1"/>
</dbReference>
<dbReference type="Proteomes" id="UP000277457">
    <property type="component" value="Unassembled WGS sequence"/>
</dbReference>
<dbReference type="EC" id="2.4.2.21" evidence="3 10"/>
<dbReference type="GO" id="GO:0008939">
    <property type="term" value="F:nicotinate-nucleotide-dimethylbenzimidazole phosphoribosyltransferase activity"/>
    <property type="evidence" value="ECO:0007669"/>
    <property type="project" value="UniProtKB-UniRule"/>
</dbReference>
<dbReference type="PANTHER" id="PTHR43463:SF1">
    <property type="entry name" value="NICOTINATE-NUCLEOTIDE--DIMETHYLBENZIMIDAZOLE PHOSPHORIBOSYLTRANSFERASE"/>
    <property type="match status" value="1"/>
</dbReference>
<comment type="catalytic activity">
    <reaction evidence="9 10">
        <text>5,6-dimethylbenzimidazole + nicotinate beta-D-ribonucleotide = alpha-ribazole 5'-phosphate + nicotinate + H(+)</text>
        <dbReference type="Rhea" id="RHEA:11196"/>
        <dbReference type="ChEBI" id="CHEBI:15378"/>
        <dbReference type="ChEBI" id="CHEBI:15890"/>
        <dbReference type="ChEBI" id="CHEBI:32544"/>
        <dbReference type="ChEBI" id="CHEBI:57502"/>
        <dbReference type="ChEBI" id="CHEBI:57918"/>
        <dbReference type="EC" id="2.4.2.21"/>
    </reaction>
</comment>